<dbReference type="SUPFAM" id="SSF50156">
    <property type="entry name" value="PDZ domain-like"/>
    <property type="match status" value="1"/>
</dbReference>
<protein>
    <recommendedName>
        <fullName evidence="3">PDZ domain-containing protein</fullName>
    </recommendedName>
</protein>
<dbReference type="OrthoDB" id="626167at2759"/>
<keyword evidence="2" id="KW-1185">Reference proteome</keyword>
<evidence type="ECO:0000313" key="2">
    <source>
        <dbReference type="Proteomes" id="UP000019376"/>
    </source>
</evidence>
<name>S8B558_PENO1</name>
<proteinExistence type="predicted"/>
<dbReference type="EMBL" id="KB644412">
    <property type="protein sequence ID" value="EPS29702.1"/>
    <property type="molecule type" value="Genomic_DNA"/>
</dbReference>
<reference evidence="1 2" key="1">
    <citation type="journal article" date="2013" name="PLoS ONE">
        <title>Genomic and secretomic analyses reveal unique features of the lignocellulolytic enzyme system of Penicillium decumbens.</title>
        <authorList>
            <person name="Liu G."/>
            <person name="Zhang L."/>
            <person name="Wei X."/>
            <person name="Zou G."/>
            <person name="Qin Y."/>
            <person name="Ma L."/>
            <person name="Li J."/>
            <person name="Zheng H."/>
            <person name="Wang S."/>
            <person name="Wang C."/>
            <person name="Xun L."/>
            <person name="Zhao G.-P."/>
            <person name="Zhou Z."/>
            <person name="Qu Y."/>
        </authorList>
    </citation>
    <scope>NUCLEOTIDE SEQUENCE [LARGE SCALE GENOMIC DNA]</scope>
    <source>
        <strain evidence="2">114-2 / CGMCC 5302</strain>
    </source>
</reference>
<dbReference type="AlphaFoldDB" id="S8B558"/>
<dbReference type="InterPro" id="IPR036034">
    <property type="entry name" value="PDZ_sf"/>
</dbReference>
<organism evidence="1 2">
    <name type="scientific">Penicillium oxalicum (strain 114-2 / CGMCC 5302)</name>
    <name type="common">Penicillium decumbens</name>
    <dbReference type="NCBI Taxonomy" id="933388"/>
    <lineage>
        <taxon>Eukaryota</taxon>
        <taxon>Fungi</taxon>
        <taxon>Dikarya</taxon>
        <taxon>Ascomycota</taxon>
        <taxon>Pezizomycotina</taxon>
        <taxon>Eurotiomycetes</taxon>
        <taxon>Eurotiomycetidae</taxon>
        <taxon>Eurotiales</taxon>
        <taxon>Aspergillaceae</taxon>
        <taxon>Penicillium</taxon>
    </lineage>
</organism>
<accession>S8B558</accession>
<gene>
    <name evidence="1" type="ORF">PDE_04652</name>
</gene>
<dbReference type="STRING" id="933388.S8B558"/>
<dbReference type="HOGENOM" id="CLU_024392_1_0_1"/>
<dbReference type="PhylomeDB" id="S8B558"/>
<evidence type="ECO:0008006" key="3">
    <source>
        <dbReference type="Google" id="ProtNLM"/>
    </source>
</evidence>
<dbReference type="eggNOG" id="ENOG502RUBF">
    <property type="taxonomic scope" value="Eukaryota"/>
</dbReference>
<dbReference type="Proteomes" id="UP000019376">
    <property type="component" value="Unassembled WGS sequence"/>
</dbReference>
<evidence type="ECO:0000313" key="1">
    <source>
        <dbReference type="EMBL" id="EPS29702.1"/>
    </source>
</evidence>
<sequence>MGDWIESCPDDGPPISRISITPLFDDEGASSLSIQQTLTQPRCIAHTAILLFETRYGNVPAHRLTEENICAFDDEGPLSLYFTKATPNATDQEWRVDRSTSGNVTLLFHVEPRHIDITTPMGPRVDMRRDQGGLIGNGRWFLPRPTGARLWRHVVEWDLSDAPIGTRALWSFGEGPRPIIRDGDPMTVADSVFMVGPIRSYPDPAPSHQRLSGANVNWFGELPSKIACLNEYNISFFLKLAAYFKKKEASYNIFIRRVIRGYGGGAYPESYVFEYDETIGNEPDDELVSMFSHEMVHSFSMMDPEDNGYDNGWYIEGLAEFFSIFLPYRFGLRGVDYLVSRLNAILQAYGCSPRIHMDILDAQLIFYDDWYAELIPYTRGCVYLLQIDSRLRKASGIYGFDQMSPLDDIIIDMGQRRQRGEKLQARNWLDYLWPYLGDMSQDFRNMLQGIEINLKDVRVVYQNWNLTTSMQEVLEFGIDRSSTSKRIVSGLVPGSRAALAGLKNGDKILSTSRASFCAMNSSANMEICVERTCQKVQISYWPHSFSKACFSLLDIQTE</sequence>